<keyword evidence="1" id="KW-0472">Membrane</keyword>
<reference evidence="2 3" key="1">
    <citation type="submission" date="2017-09" db="EMBL/GenBank/DDBJ databases">
        <title>Streptomyces genome completion.</title>
        <authorList>
            <person name="Lee N."/>
            <person name="Cho B.-K."/>
        </authorList>
    </citation>
    <scope>NUCLEOTIDE SEQUENCE [LARGE SCALE GENOMIC DNA]</scope>
    <source>
        <strain evidence="2 3">ATCC 14899</strain>
    </source>
</reference>
<name>A0A5P2VUA1_9ACTN</name>
<accession>A0A5P2VUA1</accession>
<sequence>MGLPLSPLLLGRAGQLFLVLPLTGFVLGLLAGVVCVLRWGLPIASRSVWFCARPKRRKIAPAGPCSGWMRGIVTGDAARSRTMRCAPGLWAPLTGVECGASSVRTAASGARHRMHSVAGSSSAARSGLLRAMRVLVVLAHRMRSVVVCPVGGTASPAGAHPWQGWKFSAGWEAQGIHDVVLVQSDVMVEIAVSVARDRAGRWRHLVRPHRIRTDIDVWQVPCSKRTMLRAERGGALVIV</sequence>
<evidence type="ECO:0000313" key="3">
    <source>
        <dbReference type="Proteomes" id="UP000325763"/>
    </source>
</evidence>
<keyword evidence="1" id="KW-1133">Transmembrane helix</keyword>
<evidence type="ECO:0000313" key="2">
    <source>
        <dbReference type="EMBL" id="QEV37234.1"/>
    </source>
</evidence>
<keyword evidence="1" id="KW-0812">Transmembrane</keyword>
<dbReference type="KEGG" id="snq:CP978_00250"/>
<organism evidence="2 3">
    <name type="scientific">Streptomyces nodosus</name>
    <dbReference type="NCBI Taxonomy" id="40318"/>
    <lineage>
        <taxon>Bacteria</taxon>
        <taxon>Bacillati</taxon>
        <taxon>Actinomycetota</taxon>
        <taxon>Actinomycetes</taxon>
        <taxon>Kitasatosporales</taxon>
        <taxon>Streptomycetaceae</taxon>
        <taxon>Streptomyces</taxon>
    </lineage>
</organism>
<evidence type="ECO:0000256" key="1">
    <source>
        <dbReference type="SAM" id="Phobius"/>
    </source>
</evidence>
<feature type="transmembrane region" description="Helical" evidence="1">
    <location>
        <begin position="16"/>
        <end position="37"/>
    </location>
</feature>
<protein>
    <submittedName>
        <fullName evidence="2">Uncharacterized protein</fullName>
    </submittedName>
</protein>
<proteinExistence type="predicted"/>
<dbReference type="Proteomes" id="UP000325763">
    <property type="component" value="Chromosome"/>
</dbReference>
<dbReference type="EMBL" id="CP023747">
    <property type="protein sequence ID" value="QEV37234.1"/>
    <property type="molecule type" value="Genomic_DNA"/>
</dbReference>
<dbReference type="AlphaFoldDB" id="A0A5P2VUA1"/>
<gene>
    <name evidence="2" type="ORF">CP978_00250</name>
</gene>